<keyword evidence="1" id="KW-0812">Transmembrane</keyword>
<feature type="transmembrane region" description="Helical" evidence="1">
    <location>
        <begin position="60"/>
        <end position="79"/>
    </location>
</feature>
<dbReference type="EMBL" id="CP119311">
    <property type="protein sequence ID" value="WEK35033.1"/>
    <property type="molecule type" value="Genomic_DNA"/>
</dbReference>
<feature type="transmembrane region" description="Helical" evidence="1">
    <location>
        <begin position="741"/>
        <end position="759"/>
    </location>
</feature>
<dbReference type="GO" id="GO:0005886">
    <property type="term" value="C:plasma membrane"/>
    <property type="evidence" value="ECO:0007669"/>
    <property type="project" value="UniProtKB-SubCell"/>
</dbReference>
<feature type="transmembrane region" description="Helical" evidence="1">
    <location>
        <begin position="228"/>
        <end position="244"/>
    </location>
</feature>
<dbReference type="Pfam" id="PF09822">
    <property type="entry name" value="ABC_transp_aux"/>
    <property type="match status" value="1"/>
</dbReference>
<evidence type="ECO:0000313" key="3">
    <source>
        <dbReference type="EMBL" id="WEK35033.1"/>
    </source>
</evidence>
<gene>
    <name evidence="3" type="ORF">P0Y53_21300</name>
</gene>
<dbReference type="Pfam" id="PF12679">
    <property type="entry name" value="ABC2_membrane_2"/>
    <property type="match status" value="1"/>
</dbReference>
<organism evidence="3 4">
    <name type="scientific">Candidatus Pseudobacter hemicellulosilyticus</name>
    <dbReference type="NCBI Taxonomy" id="3121375"/>
    <lineage>
        <taxon>Bacteria</taxon>
        <taxon>Pseudomonadati</taxon>
        <taxon>Bacteroidota</taxon>
        <taxon>Chitinophagia</taxon>
        <taxon>Chitinophagales</taxon>
        <taxon>Chitinophagaceae</taxon>
        <taxon>Pseudobacter</taxon>
    </lineage>
</organism>
<dbReference type="Proteomes" id="UP001220610">
    <property type="component" value="Chromosome"/>
</dbReference>
<evidence type="ECO:0000259" key="2">
    <source>
        <dbReference type="Pfam" id="PF09822"/>
    </source>
</evidence>
<dbReference type="InterPro" id="IPR019196">
    <property type="entry name" value="ABC_transp_unknown"/>
</dbReference>
<evidence type="ECO:0000256" key="1">
    <source>
        <dbReference type="SAM" id="Phobius"/>
    </source>
</evidence>
<feature type="domain" description="ABC-type uncharacterised transport system" evidence="2">
    <location>
        <begin position="451"/>
        <end position="686"/>
    </location>
</feature>
<protein>
    <submittedName>
        <fullName evidence="3">Gldg family protein</fullName>
    </submittedName>
</protein>
<sequence>MKPIYKIARTELKQLFFSPIAWLILVIFTFQSAMVFTDIFDGLVRRQVIGWKLYMPTISSFAGMQGAFTIIQQYLYLYIPLLTMGVMSREFSSGSIKLLYSSPLTSRQIVFGKYLALVIYSGVLTAILAVFGGFAAATIKEADIPFILTGLLGLFLLTCAYAAVGLFMSSLTSYTVVSAMGTLGIFAVLSYVKGIGQEVEFVRDITYWLAISGRSDTFISGMITSEDLLYFVIVISLFLGFTIIKMQGARQRRSWLVSSGRYAMVFGIAMLLGYFSSQPKLMTYYDATATKVNTLTKGSQEVLKHLDEELTITTYTNMLDENHWIALPASYKWDVDRFKQYIRFKPEIKLKYTYYYEKTDNKQLEKQFPTLNSEQLVDTMVKLYDWKFDIIPYKDIRNQVDLAPERFHFVRHLKTASGKEAFLRVYDDMMRLPSETEITAAFKRLVMDKLPTVGFLSGHGERKSDAEEDRGYNMFAQEKSFRYSFINQGFDFEDITLDKEIPDYIRVLLIAEVRKPLTPEEMTRLNNYIDRGGNCIIAGEPGRLEFMNPIVEKLGVRFEPGMLVKPDKKFQSNLLLLKPTKAAEDVAFHFKNIRTREQLLPMPTASPLSFSTDKGFSVTTLFTSDSSGSWVEKETTNFIDDTVVYNPKAGEVEQPYPVALALSRKIKDKEQKIIVTGDADFLSNGELMMSRKDVSPANFNFISGAFFWLTDGELPADMRRPPTPDKELRLNKTSWAISKAFLKWGLPIGLMLAGLYIWIRRKRR</sequence>
<dbReference type="AlphaFoldDB" id="A0AAJ5WR58"/>
<feature type="transmembrane region" description="Helical" evidence="1">
    <location>
        <begin position="256"/>
        <end position="275"/>
    </location>
</feature>
<feature type="transmembrane region" description="Helical" evidence="1">
    <location>
        <begin position="20"/>
        <end position="40"/>
    </location>
</feature>
<proteinExistence type="predicted"/>
<reference evidence="3" key="1">
    <citation type="submission" date="2023-03" db="EMBL/GenBank/DDBJ databases">
        <title>Andean soil-derived lignocellulolytic bacterial consortium as a source of novel taxa and putative plastic-active enzymes.</title>
        <authorList>
            <person name="Diaz-Garcia L."/>
            <person name="Chuvochina M."/>
            <person name="Feuerriegel G."/>
            <person name="Bunk B."/>
            <person name="Sproer C."/>
            <person name="Streit W.R."/>
            <person name="Rodriguez L.M."/>
            <person name="Overmann J."/>
            <person name="Jimenez D.J."/>
        </authorList>
    </citation>
    <scope>NUCLEOTIDE SEQUENCE</scope>
    <source>
        <strain evidence="3">MAG 7</strain>
    </source>
</reference>
<keyword evidence="1" id="KW-1133">Transmembrane helix</keyword>
<feature type="transmembrane region" description="Helical" evidence="1">
    <location>
        <begin position="171"/>
        <end position="192"/>
    </location>
</feature>
<accession>A0AAJ5WR58</accession>
<dbReference type="GO" id="GO:0140359">
    <property type="term" value="F:ABC-type transporter activity"/>
    <property type="evidence" value="ECO:0007669"/>
    <property type="project" value="InterPro"/>
</dbReference>
<keyword evidence="1" id="KW-0472">Membrane</keyword>
<evidence type="ECO:0000313" key="4">
    <source>
        <dbReference type="Proteomes" id="UP001220610"/>
    </source>
</evidence>
<feature type="transmembrane region" description="Helical" evidence="1">
    <location>
        <begin position="144"/>
        <end position="164"/>
    </location>
</feature>
<name>A0AAJ5WR58_9BACT</name>
<feature type="transmembrane region" description="Helical" evidence="1">
    <location>
        <begin position="114"/>
        <end position="138"/>
    </location>
</feature>